<organism evidence="3 4">
    <name type="scientific">Bradyrhizobium canariense</name>
    <dbReference type="NCBI Taxonomy" id="255045"/>
    <lineage>
        <taxon>Bacteria</taxon>
        <taxon>Pseudomonadati</taxon>
        <taxon>Pseudomonadota</taxon>
        <taxon>Alphaproteobacteria</taxon>
        <taxon>Hyphomicrobiales</taxon>
        <taxon>Nitrobacteraceae</taxon>
        <taxon>Bradyrhizobium</taxon>
    </lineage>
</organism>
<keyword evidence="1" id="KW-0732">Signal</keyword>
<dbReference type="GO" id="GO:0016787">
    <property type="term" value="F:hydrolase activity"/>
    <property type="evidence" value="ECO:0007669"/>
    <property type="project" value="UniProtKB-KW"/>
</dbReference>
<protein>
    <submittedName>
        <fullName evidence="3">Hydrolase</fullName>
    </submittedName>
</protein>
<dbReference type="InterPro" id="IPR029058">
    <property type="entry name" value="AB_hydrolase_fold"/>
</dbReference>
<feature type="domain" description="Dienelactone hydrolase" evidence="2">
    <location>
        <begin position="77"/>
        <end position="187"/>
    </location>
</feature>
<dbReference type="Proteomes" id="UP000193553">
    <property type="component" value="Unassembled WGS sequence"/>
</dbReference>
<dbReference type="PROSITE" id="PS51257">
    <property type="entry name" value="PROKAR_LIPOPROTEIN"/>
    <property type="match status" value="1"/>
</dbReference>
<dbReference type="Gene3D" id="3.40.50.1820">
    <property type="entry name" value="alpha/beta hydrolase"/>
    <property type="match status" value="1"/>
</dbReference>
<dbReference type="InterPro" id="IPR002925">
    <property type="entry name" value="Dienelactn_hydro"/>
</dbReference>
<feature type="chain" id="PRO_5011183015" evidence="1">
    <location>
        <begin position="26"/>
        <end position="331"/>
    </location>
</feature>
<accession>A0A1X3FC17</accession>
<evidence type="ECO:0000259" key="2">
    <source>
        <dbReference type="Pfam" id="PF01738"/>
    </source>
</evidence>
<feature type="signal peptide" evidence="1">
    <location>
        <begin position="1"/>
        <end position="25"/>
    </location>
</feature>
<evidence type="ECO:0000313" key="4">
    <source>
        <dbReference type="Proteomes" id="UP000193553"/>
    </source>
</evidence>
<dbReference type="InterPro" id="IPR016986">
    <property type="entry name" value="UCP031982_abhydr"/>
</dbReference>
<evidence type="ECO:0000256" key="1">
    <source>
        <dbReference type="SAM" id="SignalP"/>
    </source>
</evidence>
<evidence type="ECO:0000313" key="3">
    <source>
        <dbReference type="EMBL" id="OSJ14171.1"/>
    </source>
</evidence>
<proteinExistence type="predicted"/>
<dbReference type="SUPFAM" id="SSF53474">
    <property type="entry name" value="alpha/beta-Hydrolases"/>
    <property type="match status" value="1"/>
</dbReference>
<dbReference type="Pfam" id="PF01738">
    <property type="entry name" value="DLH"/>
    <property type="match status" value="1"/>
</dbReference>
<gene>
    <name evidence="3" type="ORF">BSZ18_09725</name>
</gene>
<name>A0A1X3FC17_9BRAD</name>
<reference evidence="3 4" key="1">
    <citation type="submission" date="2017-03" db="EMBL/GenBank/DDBJ databases">
        <title>Whole genome sequences of fourteen strains of Bradyrhizobium canariense and one strain of Bradyrhizobium japonicum isolated from Lupinus (Papilionoideae: Genisteae) species in Algeria.</title>
        <authorList>
            <person name="Crovadore J."/>
            <person name="Chekireb D."/>
            <person name="Brachmann A."/>
            <person name="Chablais R."/>
            <person name="Cochard B."/>
            <person name="Lefort F."/>
        </authorList>
    </citation>
    <scope>NUCLEOTIDE SEQUENCE [LARGE SCALE GENOMIC DNA]</scope>
    <source>
        <strain evidence="3 4">UBMA195</strain>
    </source>
</reference>
<dbReference type="PIRSF" id="PIRSF031982">
    <property type="entry name" value="UCP031982_abhydr"/>
    <property type="match status" value="1"/>
</dbReference>
<keyword evidence="3" id="KW-0378">Hydrolase</keyword>
<comment type="caution">
    <text evidence="3">The sequence shown here is derived from an EMBL/GenBank/DDBJ whole genome shotgun (WGS) entry which is preliminary data.</text>
</comment>
<sequence>MGALMAKLYWICAAVLGCLMSPVQAAGVQLLDTDPNLAGAIWYPCAAAAQRVPLGKLTVQFIESIEGTKDCPVTGTNLPLVIVSHGRGGWFGQHDDTVQALANAGFVVASINLPGDNGNDSSQRDSLSILATRPASIIRLLDFILNDWKDRAAIDSSRIGFFGFSLGAYTGLVLAGGNPDLRRFALYCSDANRTRACEQLRSGDIPSSLPHEPRIRAAVLADTAINFAFPADRLADITIPLLIWRSEFGGAGVDPKNSALVAQSLPGKKEVRVVPAGHFAFLSPCTAEFAEKLPRFCTDPPGFDRTAFHREFNASIINFFRETLVRQGESR</sequence>
<dbReference type="EMBL" id="NAFI01000160">
    <property type="protein sequence ID" value="OSJ14171.1"/>
    <property type="molecule type" value="Genomic_DNA"/>
</dbReference>
<dbReference type="AlphaFoldDB" id="A0A1X3FC17"/>